<dbReference type="Proteomes" id="UP001642360">
    <property type="component" value="Unassembled WGS sequence"/>
</dbReference>
<dbReference type="EMBL" id="CAUOFW020002258">
    <property type="protein sequence ID" value="CAK9152309.1"/>
    <property type="molecule type" value="Genomic_DNA"/>
</dbReference>
<gene>
    <name evidence="6" type="ORF">ILEXP_LOCUS20528</name>
</gene>
<evidence type="ECO:0000256" key="1">
    <source>
        <dbReference type="ARBA" id="ARBA00010171"/>
    </source>
</evidence>
<comment type="caution">
    <text evidence="6">The sequence shown here is derived from an EMBL/GenBank/DDBJ whole genome shotgun (WGS) entry which is preliminary data.</text>
</comment>
<dbReference type="PANTHER" id="PTHR45916:SF1">
    <property type="entry name" value="STRUCTURAL MAINTENANCE OF CHROMOSOMES PROTEIN 5"/>
    <property type="match status" value="1"/>
</dbReference>
<feature type="coiled-coil region" evidence="4">
    <location>
        <begin position="438"/>
        <end position="468"/>
    </location>
</feature>
<feature type="coiled-coil region" evidence="4">
    <location>
        <begin position="192"/>
        <end position="276"/>
    </location>
</feature>
<dbReference type="Gene3D" id="3.40.50.300">
    <property type="entry name" value="P-loop containing nucleotide triphosphate hydrolases"/>
    <property type="match status" value="1"/>
</dbReference>
<feature type="coiled-coil region" evidence="4">
    <location>
        <begin position="315"/>
        <end position="349"/>
    </location>
</feature>
<dbReference type="SUPFAM" id="SSF52540">
    <property type="entry name" value="P-loop containing nucleoside triphosphate hydrolases"/>
    <property type="match status" value="1"/>
</dbReference>
<organism evidence="6 7">
    <name type="scientific">Ilex paraguariensis</name>
    <name type="common">yerba mate</name>
    <dbReference type="NCBI Taxonomy" id="185542"/>
    <lineage>
        <taxon>Eukaryota</taxon>
        <taxon>Viridiplantae</taxon>
        <taxon>Streptophyta</taxon>
        <taxon>Embryophyta</taxon>
        <taxon>Tracheophyta</taxon>
        <taxon>Spermatophyta</taxon>
        <taxon>Magnoliopsida</taxon>
        <taxon>eudicotyledons</taxon>
        <taxon>Gunneridae</taxon>
        <taxon>Pentapetalae</taxon>
        <taxon>asterids</taxon>
        <taxon>campanulids</taxon>
        <taxon>Aquifoliales</taxon>
        <taxon>Aquifoliaceae</taxon>
        <taxon>Ilex</taxon>
    </lineage>
</organism>
<dbReference type="AlphaFoldDB" id="A0ABC8S506"/>
<feature type="domain" description="Rad50/SbcC-type AAA" evidence="5">
    <location>
        <begin position="26"/>
        <end position="277"/>
    </location>
</feature>
<dbReference type="Pfam" id="PF13476">
    <property type="entry name" value="AAA_23"/>
    <property type="match status" value="1"/>
</dbReference>
<evidence type="ECO:0000256" key="3">
    <source>
        <dbReference type="ARBA" id="ARBA00023054"/>
    </source>
</evidence>
<evidence type="ECO:0000256" key="2">
    <source>
        <dbReference type="ARBA" id="ARBA00018687"/>
    </source>
</evidence>
<evidence type="ECO:0000256" key="4">
    <source>
        <dbReference type="SAM" id="Coils"/>
    </source>
</evidence>
<evidence type="ECO:0000313" key="7">
    <source>
        <dbReference type="Proteomes" id="UP001642360"/>
    </source>
</evidence>
<reference evidence="6 7" key="1">
    <citation type="submission" date="2024-02" db="EMBL/GenBank/DDBJ databases">
        <authorList>
            <person name="Vignale AGUSTIN F."/>
            <person name="Sosa J E."/>
            <person name="Modenutti C."/>
        </authorList>
    </citation>
    <scope>NUCLEOTIDE SEQUENCE [LARGE SCALE GENOMIC DNA]</scope>
</reference>
<keyword evidence="3 4" id="KW-0175">Coiled coil</keyword>
<proteinExistence type="inferred from homology"/>
<sequence>MDEPRPKRPKISRGEDDYLPGNITEIELHNFMTFDNLTCRPGPRLNLVIGPNGSGKSSLVCAIALGLGGDPQLLGRASSIGAYVKRGEESGHIKISLRGETEEKITITRKIDTCNKSEWLLNGNAVPKKDVIEMIQRFNIQVNNLTQFLPQDRVCEFAKLTPVQLLEETEKATGDPQLSIQHCTLVDKSRKLKDLERVVETNRKSLDQLKALNAEQERDVERVRQREELLEKAEFMKKKLPWLTYDMKKAEYVEAKEQANDAKKKLDEAAKSLNKLMEPIEKQKQEKAIEDAQCKSVRGLLDSNGKKRMQLMENENRLEVQLRGKYHEMEELRRQEESRQERIARAKDNVVAAELEFENLPPYEPPREEIKLSPSFYADPSAGWLFGKPVLTTLTPRLAFWEAYSHHTHAPGGLSGSGNSSVPWSKAWLDVGSTPQGVENLGAQILELEETAREKRSQKSEKEKLLTQNKVILRQCVDRLKDMESTNNKRLQALRNSGAEKIFEAYYWVQEHRHEFNKEVYGPVLIEVNVSNRIHADYLEGHVPYYIWKCINLWPFNRRGNWFVVVGWFVVDLVLGCS</sequence>
<keyword evidence="7" id="KW-1185">Reference proteome</keyword>
<comment type="similarity">
    <text evidence="1">Belongs to the SMC family. SMC5 subfamily.</text>
</comment>
<evidence type="ECO:0000259" key="5">
    <source>
        <dbReference type="Pfam" id="PF13476"/>
    </source>
</evidence>
<dbReference type="InterPro" id="IPR027417">
    <property type="entry name" value="P-loop_NTPase"/>
</dbReference>
<protein>
    <recommendedName>
        <fullName evidence="2">Structural maintenance of chromosomes protein 5</fullName>
    </recommendedName>
</protein>
<name>A0ABC8S506_9AQUA</name>
<accession>A0ABC8S506</accession>
<evidence type="ECO:0000313" key="6">
    <source>
        <dbReference type="EMBL" id="CAK9152309.1"/>
    </source>
</evidence>
<dbReference type="PANTHER" id="PTHR45916">
    <property type="entry name" value="STRUCTURAL MAINTENANCE OF CHROMOSOMES PROTEIN 5"/>
    <property type="match status" value="1"/>
</dbReference>
<dbReference type="InterPro" id="IPR038729">
    <property type="entry name" value="Rad50/SbcC_AAA"/>
</dbReference>